<proteinExistence type="predicted"/>
<dbReference type="PROSITE" id="PS00108">
    <property type="entry name" value="PROTEIN_KINASE_ST"/>
    <property type="match status" value="1"/>
</dbReference>
<evidence type="ECO:0000259" key="1">
    <source>
        <dbReference type="PROSITE" id="PS50011"/>
    </source>
</evidence>
<dbReference type="PRINTS" id="PR01373">
    <property type="entry name" value="YERSSTKINASE"/>
</dbReference>
<reference evidence="2" key="1">
    <citation type="submission" date="2017-01" db="EMBL/GenBank/DDBJ databases">
        <title>Plasmid composition in Aeromonas salmonicida subsp. salmonicida 01-B526 unravels unsuspected type three secretion system loss patterns.</title>
        <authorList>
            <person name="Tanaka K.H."/>
            <person name="Vincent A.T."/>
            <person name="Emond-Rheault J.-G."/>
            <person name="Adamczuk M."/>
            <person name="Frenette M."/>
            <person name="Charette S.J."/>
        </authorList>
    </citation>
    <scope>NUCLEOTIDE SEQUENCE</scope>
    <source>
        <strain evidence="2">01-B526</strain>
        <plasmid evidence="2">pAsa5</plasmid>
    </source>
</reference>
<dbReference type="OMA" id="QLDMGVV"/>
<accession>A0A1Z3MNJ8</accession>
<dbReference type="Gene3D" id="1.10.510.10">
    <property type="entry name" value="Transferase(Phosphotransferase) domain 1"/>
    <property type="match status" value="1"/>
</dbReference>
<dbReference type="Pfam" id="PF00069">
    <property type="entry name" value="Pkinase"/>
    <property type="match status" value="1"/>
</dbReference>
<name>A0A1Z3MNJ8_AERSS</name>
<geneLocation type="plasmid" evidence="2">
    <name>pAsa5</name>
</geneLocation>
<dbReference type="Gene3D" id="1.20.58.1230">
    <property type="entry name" value="Rac1-binding domain, C-terminal subdomain"/>
    <property type="match status" value="1"/>
</dbReference>
<dbReference type="SUPFAM" id="SSF56112">
    <property type="entry name" value="Protein kinase-like (PK-like)"/>
    <property type="match status" value="1"/>
</dbReference>
<dbReference type="AlphaFoldDB" id="A0A1Z3MNJ8"/>
<dbReference type="InterPro" id="IPR019093">
    <property type="entry name" value="Rac1-binding_domain"/>
</dbReference>
<dbReference type="GO" id="GO:0004674">
    <property type="term" value="F:protein serine/threonine kinase activity"/>
    <property type="evidence" value="ECO:0007669"/>
    <property type="project" value="InterPro"/>
</dbReference>
<dbReference type="GO" id="GO:0005524">
    <property type="term" value="F:ATP binding"/>
    <property type="evidence" value="ECO:0007669"/>
    <property type="project" value="InterPro"/>
</dbReference>
<dbReference type="InterPro" id="IPR008271">
    <property type="entry name" value="Ser/Thr_kinase_AS"/>
</dbReference>
<sequence>MKIIGTTTPSITLSQAHERAANHGQHPVGELNIEGKRYRIVDNQVLRLNPHGGIARFREGVGKLFSGQAPDTSYARALTETLHAACKAAPKSPGGEAPQEIGGLFGLKPQTTLLLGWKGEPLPGAPSLEGMRVAETDKFAEGESHISIVETHDKQRLVAKIERSVAEGHLQGELEAYQHIYQSAGKHPNLGNVHGMAVVPYGSRKEEALLMDEVDGWRCSDTMRTLTDHWKQGKVSSEEYWGTVKFIAHRLLDVTGHLAKAGIVHNDIKPGNVVFDKHSGEPVVIDLGLHSRPGEQPKGFTDSFKAPELAIGSPLASEKSDLFLVVSTLLHGIEGFERDLERKPNQGLSLTRGTAHRLDERGNPVHRPGVAGVETAYTRFVDQIIGAPAEQRPDSAEARLHEFLSDGTIDEGRARQILKETLSGELAASPADARRVTPRKIRELSDTLRLHLSSASTRQLNVGMALSDLAAMSAVLDKAERQEFADQGQIKSFNSLILKGYGVIASYVKGELDESKTPQGEPSPQLSGNIMKSVAEPTLKQIQGQLAQSHGLVDIATLERSRQHLETLLTVLFPSSPQEKVSPEVYDFLYRVAEVKGSLGVRLDGLKGQQQRVRSELSTLMRAVTAWAGDARQALQRFDSIRPVVKFGSVQDMAVHRSMIAAYAATTLQEVAGFAGEMRHFAAAATPLLTQLGRSTLADEGLTFQREQLRELVTVAERLNRLSQEWIR</sequence>
<feature type="domain" description="Protein kinase" evidence="1">
    <location>
        <begin position="133"/>
        <end position="404"/>
    </location>
</feature>
<dbReference type="InterPro" id="IPR043119">
    <property type="entry name" value="Rac1-bd_C"/>
</dbReference>
<dbReference type="InterPro" id="IPR003547">
    <property type="entry name" value="Ser/thr_kinase_yersinia-type"/>
</dbReference>
<keyword evidence="2" id="KW-0418">Kinase</keyword>
<dbReference type="InterPro" id="IPR043120">
    <property type="entry name" value="Rac1-db_N"/>
</dbReference>
<protein>
    <submittedName>
        <fullName evidence="2">Type III secretion injected virulence protein (Serine-threonine kinase)</fullName>
    </submittedName>
</protein>
<dbReference type="RefSeq" id="WP_005321178.1">
    <property type="nucleotide sequence ID" value="NZ_CP038103.1"/>
</dbReference>
<keyword evidence="2" id="KW-0808">Transferase</keyword>
<gene>
    <name evidence="2" type="primary">aopO</name>
</gene>
<organism evidence="2">
    <name type="scientific">Aeromonas salmonicida subsp. salmonicida</name>
    <dbReference type="NCBI Taxonomy" id="29491"/>
    <lineage>
        <taxon>Bacteria</taxon>
        <taxon>Pseudomonadati</taxon>
        <taxon>Pseudomonadota</taxon>
        <taxon>Gammaproteobacteria</taxon>
        <taxon>Aeromonadales</taxon>
        <taxon>Aeromonadaceae</taxon>
        <taxon>Aeromonas</taxon>
    </lineage>
</organism>
<dbReference type="InterPro" id="IPR000719">
    <property type="entry name" value="Prot_kinase_dom"/>
</dbReference>
<dbReference type="SMART" id="SM00220">
    <property type="entry name" value="S_TKc"/>
    <property type="match status" value="1"/>
</dbReference>
<dbReference type="Gene3D" id="1.20.120.1330">
    <property type="entry name" value="Rac1-binding domain, N-terminal GTPase binding subdomain"/>
    <property type="match status" value="1"/>
</dbReference>
<keyword evidence="2" id="KW-0614">Plasmid</keyword>
<dbReference type="PROSITE" id="PS50011">
    <property type="entry name" value="PROTEIN_KINASE_DOM"/>
    <property type="match status" value="1"/>
</dbReference>
<evidence type="ECO:0000313" key="2">
    <source>
        <dbReference type="EMBL" id="ASD49291.1"/>
    </source>
</evidence>
<dbReference type="EMBL" id="KY555069">
    <property type="protein sequence ID" value="ASD49291.1"/>
    <property type="molecule type" value="Genomic_DNA"/>
</dbReference>
<dbReference type="InterPro" id="IPR011009">
    <property type="entry name" value="Kinase-like_dom_sf"/>
</dbReference>
<dbReference type="Pfam" id="PF09632">
    <property type="entry name" value="Rac1"/>
    <property type="match status" value="1"/>
</dbReference>